<dbReference type="GO" id="GO:0004519">
    <property type="term" value="F:endonuclease activity"/>
    <property type="evidence" value="ECO:0007669"/>
    <property type="project" value="UniProtKB-KW"/>
</dbReference>
<protein>
    <submittedName>
        <fullName evidence="2">Endonuclease/exonuclease/phosphatase family protein</fullName>
    </submittedName>
</protein>
<name>A0ABU3I7X6_9ACTO</name>
<evidence type="ECO:0000259" key="1">
    <source>
        <dbReference type="Pfam" id="PF03372"/>
    </source>
</evidence>
<dbReference type="InterPro" id="IPR005135">
    <property type="entry name" value="Endo/exonuclease/phosphatase"/>
</dbReference>
<keyword evidence="2" id="KW-0255">Endonuclease</keyword>
<organism evidence="2 3">
    <name type="scientific">Gleimia hominis</name>
    <dbReference type="NCBI Taxonomy" id="595468"/>
    <lineage>
        <taxon>Bacteria</taxon>
        <taxon>Bacillati</taxon>
        <taxon>Actinomycetota</taxon>
        <taxon>Actinomycetes</taxon>
        <taxon>Actinomycetales</taxon>
        <taxon>Actinomycetaceae</taxon>
        <taxon>Gleimia</taxon>
    </lineage>
</organism>
<keyword evidence="2" id="KW-0540">Nuclease</keyword>
<feature type="domain" description="Endonuclease/exonuclease/phosphatase" evidence="1">
    <location>
        <begin position="4"/>
        <end position="332"/>
    </location>
</feature>
<gene>
    <name evidence="2" type="ORF">QS713_00140</name>
</gene>
<keyword evidence="3" id="KW-1185">Reference proteome</keyword>
<dbReference type="EMBL" id="JASXSX010000001">
    <property type="protein sequence ID" value="MDT3766487.1"/>
    <property type="molecule type" value="Genomic_DNA"/>
</dbReference>
<comment type="caution">
    <text evidence="2">The sequence shown here is derived from an EMBL/GenBank/DDBJ whole genome shotgun (WGS) entry which is preliminary data.</text>
</comment>
<dbReference type="Proteomes" id="UP001247542">
    <property type="component" value="Unassembled WGS sequence"/>
</dbReference>
<dbReference type="InterPro" id="IPR036691">
    <property type="entry name" value="Endo/exonu/phosph_ase_sf"/>
</dbReference>
<keyword evidence="2" id="KW-0378">Hydrolase</keyword>
<evidence type="ECO:0000313" key="2">
    <source>
        <dbReference type="EMBL" id="MDT3766487.1"/>
    </source>
</evidence>
<dbReference type="SUPFAM" id="SSF56219">
    <property type="entry name" value="DNase I-like"/>
    <property type="match status" value="1"/>
</dbReference>
<accession>A0ABU3I7X6</accession>
<dbReference type="RefSeq" id="WP_313271435.1">
    <property type="nucleotide sequence ID" value="NZ_JASXSX010000001.1"/>
</dbReference>
<proteinExistence type="predicted"/>
<reference evidence="2 3" key="1">
    <citation type="submission" date="2023-06" db="EMBL/GenBank/DDBJ databases">
        <title>Draft genome sequence of Gleimia hominis type strain CCUG 57540T.</title>
        <authorList>
            <person name="Salva-Serra F."/>
            <person name="Cardew S."/>
            <person name="Jensie Markopoulos S."/>
            <person name="Ohlen M."/>
            <person name="Inganas E."/>
            <person name="Svensson-Stadler L."/>
            <person name="Moore E.R.B."/>
        </authorList>
    </citation>
    <scope>NUCLEOTIDE SEQUENCE [LARGE SCALE GENOMIC DNA]</scope>
    <source>
        <strain evidence="2 3">CCUG 57540</strain>
    </source>
</reference>
<dbReference type="Gene3D" id="3.60.10.10">
    <property type="entry name" value="Endonuclease/exonuclease/phosphatase"/>
    <property type="match status" value="1"/>
</dbReference>
<dbReference type="Pfam" id="PF03372">
    <property type="entry name" value="Exo_endo_phos"/>
    <property type="match status" value="1"/>
</dbReference>
<evidence type="ECO:0000313" key="3">
    <source>
        <dbReference type="Proteomes" id="UP001247542"/>
    </source>
</evidence>
<sequence>MRIVTWNIQHGRANFAAFEGSFTAFEGSGAPAPKGPALGQQTPARSGNEIRAEIRHPRGSAGRVDADLLAESVRQLARLQPDAIAFQEVDRFQPRSNWLNTPEVIARALPGYWFHYAPMFIGFAGGPRIAPPQVPVGSQSAFAKECAFAKKFCAARRVCTHSWPAYGLMLALREPPVAWKVARLGRAPLQRIPQQTGWWAKTLGWRPLPGQNRSLLCAVQADGTVFATTHLEVHAPTARAQLRRSLELLQPLGSPVVLCGDFNLGAQAVQAQLPADSEVISAPTYPVDAPTQSLDQVVITPAPKGGTEYLTPPTERLTHPHANSVLLPVSDHRALYVETTQ</sequence>